<dbReference type="PROSITE" id="PS00330">
    <property type="entry name" value="HEMOLYSIN_CALCIUM"/>
    <property type="match status" value="6"/>
</dbReference>
<dbReference type="Gene3D" id="2.170.16.10">
    <property type="entry name" value="Hedgehog/Intein (Hint) domain"/>
    <property type="match status" value="1"/>
</dbReference>
<dbReference type="Pfam" id="PF13403">
    <property type="entry name" value="Hint_2"/>
    <property type="match status" value="1"/>
</dbReference>
<protein>
    <submittedName>
        <fullName evidence="5">Hemolysin-type calcium-binding repeat-containing protein</fullName>
    </submittedName>
</protein>
<reference evidence="6" key="1">
    <citation type="submission" date="2016-10" db="EMBL/GenBank/DDBJ databases">
        <authorList>
            <person name="Varghese N."/>
            <person name="Submissions S."/>
        </authorList>
    </citation>
    <scope>NUCLEOTIDE SEQUENCE [LARGE SCALE GENOMIC DNA]</scope>
    <source>
        <strain evidence="6">CGMCC 1.10789</strain>
    </source>
</reference>
<evidence type="ECO:0000256" key="1">
    <source>
        <dbReference type="ARBA" id="ARBA00004613"/>
    </source>
</evidence>
<dbReference type="InterPro" id="IPR018511">
    <property type="entry name" value="Hemolysin-typ_Ca-bd_CS"/>
</dbReference>
<dbReference type="OrthoDB" id="6305173at2"/>
<evidence type="ECO:0000256" key="2">
    <source>
        <dbReference type="ARBA" id="ARBA00022525"/>
    </source>
</evidence>
<dbReference type="GO" id="GO:0005576">
    <property type="term" value="C:extracellular region"/>
    <property type="evidence" value="ECO:0007669"/>
    <property type="project" value="UniProtKB-SubCell"/>
</dbReference>
<organism evidence="5 6">
    <name type="scientific">Meinhardsimonia xiamenensis</name>
    <dbReference type="NCBI Taxonomy" id="990712"/>
    <lineage>
        <taxon>Bacteria</taxon>
        <taxon>Pseudomonadati</taxon>
        <taxon>Pseudomonadota</taxon>
        <taxon>Alphaproteobacteria</taxon>
        <taxon>Rhodobacterales</taxon>
        <taxon>Paracoccaceae</taxon>
        <taxon>Meinhardsimonia</taxon>
    </lineage>
</organism>
<evidence type="ECO:0000313" key="5">
    <source>
        <dbReference type="EMBL" id="SDK01114.1"/>
    </source>
</evidence>
<dbReference type="SUPFAM" id="SSF51120">
    <property type="entry name" value="beta-Roll"/>
    <property type="match status" value="3"/>
</dbReference>
<dbReference type="AlphaFoldDB" id="A0A1G8YFE0"/>
<feature type="compositionally biased region" description="Gly residues" evidence="3">
    <location>
        <begin position="70"/>
        <end position="98"/>
    </location>
</feature>
<dbReference type="GO" id="GO:0005509">
    <property type="term" value="F:calcium ion binding"/>
    <property type="evidence" value="ECO:0007669"/>
    <property type="project" value="InterPro"/>
</dbReference>
<proteinExistence type="predicted"/>
<evidence type="ECO:0000259" key="4">
    <source>
        <dbReference type="Pfam" id="PF13403"/>
    </source>
</evidence>
<evidence type="ECO:0000256" key="3">
    <source>
        <dbReference type="SAM" id="MobiDB-lite"/>
    </source>
</evidence>
<dbReference type="InterPro" id="IPR001343">
    <property type="entry name" value="Hemolysn_Ca-bd"/>
</dbReference>
<dbReference type="RefSeq" id="WP_092497450.1">
    <property type="nucleotide sequence ID" value="NZ_FNFV01000001.1"/>
</dbReference>
<dbReference type="InterPro" id="IPR050557">
    <property type="entry name" value="RTX_toxin/Mannuronan_C5-epim"/>
</dbReference>
<comment type="subcellular location">
    <subcellularLocation>
        <location evidence="1">Secreted</location>
    </subcellularLocation>
</comment>
<accession>A0A1G8YFE0</accession>
<dbReference type="PRINTS" id="PR00313">
    <property type="entry name" value="CABNDNGRPT"/>
</dbReference>
<dbReference type="SUPFAM" id="SSF51294">
    <property type="entry name" value="Hedgehog/intein (Hint) domain"/>
    <property type="match status" value="1"/>
</dbReference>
<feature type="region of interest" description="Disordered" evidence="3">
    <location>
        <begin position="51"/>
        <end position="102"/>
    </location>
</feature>
<keyword evidence="2" id="KW-0964">Secreted</keyword>
<dbReference type="EMBL" id="FNFV01000001">
    <property type="protein sequence ID" value="SDK01114.1"/>
    <property type="molecule type" value="Genomic_DNA"/>
</dbReference>
<gene>
    <name evidence="5" type="ORF">SAMN05216257_101291</name>
</gene>
<keyword evidence="6" id="KW-1185">Reference proteome</keyword>
<dbReference type="InterPro" id="IPR011049">
    <property type="entry name" value="Serralysin-like_metalloprot_C"/>
</dbReference>
<dbReference type="Gene3D" id="2.150.10.10">
    <property type="entry name" value="Serralysin-like metalloprotease, C-terminal"/>
    <property type="match status" value="3"/>
</dbReference>
<feature type="domain" description="Hedgehog/Intein (Hint)" evidence="4">
    <location>
        <begin position="315"/>
        <end position="461"/>
    </location>
</feature>
<sequence>MANINGTSGNDKLNGTKHNDTIAAGAGDDTVYGDDGDDVIYAGAGRDHVAGGRGDDVIHGGSGDDAPTVGGTGGSGHGTGSGSGRGSGRCGTGSGKGSGSAAPGGLYGGGGNDVIYGGGGNDLIDGGSGNDRLVGGSGDDTIFGGKGDDCIAGGSGNDRLYGGTGNDELTGGRGDDLIVGGKDDDILLGKDGNDTLLGGTGNDRLYGGAGDDTLIGGTDSDSFYVGTGGGHDTVRGNNGTGAASSASVDKLYVEGRVEVIVNGHSLGFRNPGDIIHLDDHSDTGKVVLADGTTVSFAEIDKIKVVNDVEDPAICICFTPGTMIMTPEGQRPVESLRPGDRVITRDNGIQTICWTGAKTLDAAELRRAPQLRPVLIRAGALGHGMPERDMLVSPNHRMLYMSEELPLIMSEYEVLVAAKHMTRLEGIERAQVPGVTYLHLMCEKHEVILANGAWTESFQPGDWSIAGIENDQREELFALFPELREKAGLDAYAASRPSLKRREAALLFQ</sequence>
<name>A0A1G8YFE0_9RHOB</name>
<dbReference type="PANTHER" id="PTHR38340">
    <property type="entry name" value="S-LAYER PROTEIN"/>
    <property type="match status" value="1"/>
</dbReference>
<evidence type="ECO:0000313" key="6">
    <source>
        <dbReference type="Proteomes" id="UP000199328"/>
    </source>
</evidence>
<dbReference type="Pfam" id="PF00353">
    <property type="entry name" value="HemolysinCabind"/>
    <property type="match status" value="4"/>
</dbReference>
<dbReference type="PANTHER" id="PTHR38340:SF1">
    <property type="entry name" value="S-LAYER PROTEIN"/>
    <property type="match status" value="1"/>
</dbReference>
<dbReference type="InterPro" id="IPR036844">
    <property type="entry name" value="Hint_dom_sf"/>
</dbReference>
<dbReference type="InterPro" id="IPR028992">
    <property type="entry name" value="Hedgehog/Intein_dom"/>
</dbReference>
<dbReference type="Proteomes" id="UP000199328">
    <property type="component" value="Unassembled WGS sequence"/>
</dbReference>
<dbReference type="STRING" id="990712.SAMN05216257_101291"/>